<reference evidence="2 3" key="1">
    <citation type="submission" date="2021-03" db="EMBL/GenBank/DDBJ databases">
        <title>Sequencing the genomes of 1000 actinobacteria strains.</title>
        <authorList>
            <person name="Klenk H.-P."/>
        </authorList>
    </citation>
    <scope>NUCLEOTIDE SEQUENCE [LARGE SCALE GENOMIC DNA]</scope>
    <source>
        <strain evidence="2 3">DSM 46670</strain>
    </source>
</reference>
<evidence type="ECO:0000313" key="2">
    <source>
        <dbReference type="EMBL" id="MBP2327142.1"/>
    </source>
</evidence>
<dbReference type="Pfam" id="PF03756">
    <property type="entry name" value="AfsA"/>
    <property type="match status" value="2"/>
</dbReference>
<dbReference type="Proteomes" id="UP001519332">
    <property type="component" value="Unassembled WGS sequence"/>
</dbReference>
<accession>A0ABS4TRW1</accession>
<evidence type="ECO:0000313" key="3">
    <source>
        <dbReference type="Proteomes" id="UP001519332"/>
    </source>
</evidence>
<protein>
    <recommendedName>
        <fullName evidence="1">A-factor biosynthesis hotdog domain-containing protein</fullName>
    </recommendedName>
</protein>
<dbReference type="EMBL" id="JAGINW010000001">
    <property type="protein sequence ID" value="MBP2327142.1"/>
    <property type="molecule type" value="Genomic_DNA"/>
</dbReference>
<dbReference type="NCBIfam" id="NF041195">
    <property type="entry name" value="ScbA_BarX_GamBu"/>
    <property type="match status" value="1"/>
</dbReference>
<dbReference type="InterPro" id="IPR005509">
    <property type="entry name" value="AfsA_hotdog_dom"/>
</dbReference>
<evidence type="ECO:0000259" key="1">
    <source>
        <dbReference type="Pfam" id="PF03756"/>
    </source>
</evidence>
<gene>
    <name evidence="2" type="ORF">JOF56_007527</name>
</gene>
<organism evidence="2 3">
    <name type="scientific">Kibdelosporangium banguiense</name>
    <dbReference type="NCBI Taxonomy" id="1365924"/>
    <lineage>
        <taxon>Bacteria</taxon>
        <taxon>Bacillati</taxon>
        <taxon>Actinomycetota</taxon>
        <taxon>Actinomycetes</taxon>
        <taxon>Pseudonocardiales</taxon>
        <taxon>Pseudonocardiaceae</taxon>
        <taxon>Kibdelosporangium</taxon>
    </lineage>
</organism>
<comment type="caution">
    <text evidence="2">The sequence shown here is derived from an EMBL/GenBank/DDBJ whole genome shotgun (WGS) entry which is preliminary data.</text>
</comment>
<feature type="domain" description="A-factor biosynthesis hotdog" evidence="1">
    <location>
        <begin position="151"/>
        <end position="266"/>
    </location>
</feature>
<keyword evidence="3" id="KW-1185">Reference proteome</keyword>
<name>A0ABS4TRW1_9PSEU</name>
<dbReference type="InterPro" id="IPR047757">
    <property type="entry name" value="AfsA-like"/>
</dbReference>
<sequence>MVGDNEFLVGAQWPRRHSFLGPRTRTSHDPMLFVECCRQAGLLVSHCVLDVPLNFHIMSHSKTFAVKAEGFRTTDRPVDVVLHVSHRDVRRRGKSLTATMDFDCYRDGLHIASSSERWSSVSSATYRRLRGDHFAATPFQAEKLPTVDPALVGRERPEDVLLAETPLRNVWALQFDPDHPVLFDHPVDHVPGMVMLEGVRQAALVMVGDPRALPVRSEFDFASYVEFDEPCLIIADEDPPAREGTRVVSVTLQQDGSTVATGMMEMLLP</sequence>
<feature type="domain" description="A-factor biosynthesis hotdog" evidence="1">
    <location>
        <begin position="3"/>
        <end position="115"/>
    </location>
</feature>
<proteinExistence type="predicted"/>